<evidence type="ECO:0000256" key="2">
    <source>
        <dbReference type="ARBA" id="ARBA00022723"/>
    </source>
</evidence>
<dbReference type="GO" id="GO:0051537">
    <property type="term" value="F:2 iron, 2 sulfur cluster binding"/>
    <property type="evidence" value="ECO:0007669"/>
    <property type="project" value="UniProtKB-KW"/>
</dbReference>
<evidence type="ECO:0000256" key="1">
    <source>
        <dbReference type="ARBA" id="ARBA00022714"/>
    </source>
</evidence>
<feature type="domain" description="Rieske" evidence="7">
    <location>
        <begin position="95"/>
        <end position="181"/>
    </location>
</feature>
<dbReference type="Pfam" id="PF00355">
    <property type="entry name" value="Rieske"/>
    <property type="match status" value="1"/>
</dbReference>
<evidence type="ECO:0000256" key="4">
    <source>
        <dbReference type="ARBA" id="ARBA00023004"/>
    </source>
</evidence>
<dbReference type="EMBL" id="KZ824430">
    <property type="protein sequence ID" value="RAL02696.1"/>
    <property type="molecule type" value="Genomic_DNA"/>
</dbReference>
<dbReference type="STRING" id="1448316.A0A395H4T8"/>
<dbReference type="GeneID" id="37220460"/>
<dbReference type="InterPro" id="IPR017941">
    <property type="entry name" value="Rieske_2Fe-2S"/>
</dbReference>
<accession>A0A395H4T8</accession>
<sequence length="439" mass="49339">MITERLSSALSSALSASILVALLVGLASLLHALYRSLLDGHKSRLRTESKESNIGPGQGDNENAVSKESDFPQDWWTGSSVFELERRAIFAKKWIYLTHRSRFSKAGDYHSFDVAGIPIFLILGKDGLVRAFHNVCRHRAYTITRKECGSSTVLGCRYHGWSYNTHGQLIKAPHFDSVPGFDKSQNGLFSIHTTTTPTGFIFVNLDASPSVRPVDTSSLDSFARRHGIGGQSTWLGGQTIEGQFNWKLGLRAQRFIDSTKLQHEPPQPKYRFLSSRLFNSPRRCSEDIRVFPFTTFHTLEGAAIWYSLSFVPISAQKTSVRFDLYSHRDMGGPRRSAIQDDLSSRLKTDIQVLEVEFQSYFGSPTLPAVISSASSPDVAGTQKAILDILKRHSKLEKQQGTEVFPATRNSRRNARFEQAEQLCKDLECQDTWNRKSLAW</sequence>
<feature type="region of interest" description="Disordered" evidence="6">
    <location>
        <begin position="48"/>
        <end position="70"/>
    </location>
</feature>
<keyword evidence="9" id="KW-1185">Reference proteome</keyword>
<evidence type="ECO:0000256" key="6">
    <source>
        <dbReference type="SAM" id="MobiDB-lite"/>
    </source>
</evidence>
<evidence type="ECO:0000313" key="8">
    <source>
        <dbReference type="EMBL" id="RAL02696.1"/>
    </source>
</evidence>
<dbReference type="VEuPathDB" id="FungiDB:BO80DRAFT_351750"/>
<dbReference type="SUPFAM" id="SSF50022">
    <property type="entry name" value="ISP domain"/>
    <property type="match status" value="1"/>
</dbReference>
<keyword evidence="3" id="KW-0560">Oxidoreductase</keyword>
<proteinExistence type="predicted"/>
<evidence type="ECO:0000256" key="3">
    <source>
        <dbReference type="ARBA" id="ARBA00023002"/>
    </source>
</evidence>
<dbReference type="PANTHER" id="PTHR43756">
    <property type="entry name" value="CHOLINE MONOOXYGENASE, CHLOROPLASTIC"/>
    <property type="match status" value="1"/>
</dbReference>
<gene>
    <name evidence="8" type="ORF">BO80DRAFT_351750</name>
</gene>
<evidence type="ECO:0000259" key="7">
    <source>
        <dbReference type="PROSITE" id="PS51296"/>
    </source>
</evidence>
<keyword evidence="5" id="KW-0411">Iron-sulfur</keyword>
<evidence type="ECO:0000256" key="5">
    <source>
        <dbReference type="ARBA" id="ARBA00023014"/>
    </source>
</evidence>
<evidence type="ECO:0000313" key="9">
    <source>
        <dbReference type="Proteomes" id="UP000249402"/>
    </source>
</evidence>
<keyword evidence="1" id="KW-0001">2Fe-2S</keyword>
<organism evidence="8 9">
    <name type="scientific">Aspergillus ibericus CBS 121593</name>
    <dbReference type="NCBI Taxonomy" id="1448316"/>
    <lineage>
        <taxon>Eukaryota</taxon>
        <taxon>Fungi</taxon>
        <taxon>Dikarya</taxon>
        <taxon>Ascomycota</taxon>
        <taxon>Pezizomycotina</taxon>
        <taxon>Eurotiomycetes</taxon>
        <taxon>Eurotiomycetidae</taxon>
        <taxon>Eurotiales</taxon>
        <taxon>Aspergillaceae</taxon>
        <taxon>Aspergillus</taxon>
        <taxon>Aspergillus subgen. Circumdati</taxon>
    </lineage>
</organism>
<dbReference type="OrthoDB" id="426882at2759"/>
<protein>
    <submittedName>
        <fullName evidence="8">Iron-sulfur cluster-binding protein</fullName>
    </submittedName>
</protein>
<dbReference type="Gene3D" id="2.102.10.10">
    <property type="entry name" value="Rieske [2Fe-2S] iron-sulphur domain"/>
    <property type="match status" value="1"/>
</dbReference>
<dbReference type="CDD" id="cd03469">
    <property type="entry name" value="Rieske_RO_Alpha_N"/>
    <property type="match status" value="1"/>
</dbReference>
<dbReference type="PANTHER" id="PTHR43756:SF6">
    <property type="entry name" value="CLUSTER-BINDING PROTEIN, PUTATIVE (AFU_ORTHOLOGUE AFUA_6G03920)-RELATED"/>
    <property type="match status" value="1"/>
</dbReference>
<dbReference type="GO" id="GO:0046872">
    <property type="term" value="F:metal ion binding"/>
    <property type="evidence" value="ECO:0007669"/>
    <property type="project" value="UniProtKB-KW"/>
</dbReference>
<dbReference type="AlphaFoldDB" id="A0A395H4T8"/>
<dbReference type="GO" id="GO:0016491">
    <property type="term" value="F:oxidoreductase activity"/>
    <property type="evidence" value="ECO:0007669"/>
    <property type="project" value="UniProtKB-KW"/>
</dbReference>
<dbReference type="Proteomes" id="UP000249402">
    <property type="component" value="Unassembled WGS sequence"/>
</dbReference>
<name>A0A395H4T8_9EURO</name>
<keyword evidence="4" id="KW-0408">Iron</keyword>
<dbReference type="PRINTS" id="PR00090">
    <property type="entry name" value="RNGDIOXGNASE"/>
</dbReference>
<dbReference type="InterPro" id="IPR036922">
    <property type="entry name" value="Rieske_2Fe-2S_sf"/>
</dbReference>
<dbReference type="RefSeq" id="XP_025577023.1">
    <property type="nucleotide sequence ID" value="XM_025715595.1"/>
</dbReference>
<reference evidence="8 9" key="1">
    <citation type="submission" date="2018-02" db="EMBL/GenBank/DDBJ databases">
        <title>The genomes of Aspergillus section Nigri reveals drivers in fungal speciation.</title>
        <authorList>
            <consortium name="DOE Joint Genome Institute"/>
            <person name="Vesth T.C."/>
            <person name="Nybo J."/>
            <person name="Theobald S."/>
            <person name="Brandl J."/>
            <person name="Frisvad J.C."/>
            <person name="Nielsen K.F."/>
            <person name="Lyhne E.K."/>
            <person name="Kogle M.E."/>
            <person name="Kuo A."/>
            <person name="Riley R."/>
            <person name="Clum A."/>
            <person name="Nolan M."/>
            <person name="Lipzen A."/>
            <person name="Salamov A."/>
            <person name="Henrissat B."/>
            <person name="Wiebenga A."/>
            <person name="De vries R.P."/>
            <person name="Grigoriev I.V."/>
            <person name="Mortensen U.H."/>
            <person name="Andersen M.R."/>
            <person name="Baker S.E."/>
        </authorList>
    </citation>
    <scope>NUCLEOTIDE SEQUENCE [LARGE SCALE GENOMIC DNA]</scope>
    <source>
        <strain evidence="8 9">CBS 121593</strain>
    </source>
</reference>
<keyword evidence="2" id="KW-0479">Metal-binding</keyword>
<dbReference type="PROSITE" id="PS51296">
    <property type="entry name" value="RIESKE"/>
    <property type="match status" value="1"/>
</dbReference>
<dbReference type="InterPro" id="IPR001663">
    <property type="entry name" value="Rng_hydr_dOase-A"/>
</dbReference>